<dbReference type="Pfam" id="PF00027">
    <property type="entry name" value="cNMP_binding"/>
    <property type="match status" value="1"/>
</dbReference>
<reference evidence="2 3" key="1">
    <citation type="submission" date="2023-04" db="EMBL/GenBank/DDBJ databases">
        <title>The genome sequence of Polyangium sorediatum DSM14670.</title>
        <authorList>
            <person name="Zhang X."/>
        </authorList>
    </citation>
    <scope>NUCLEOTIDE SEQUENCE [LARGE SCALE GENOMIC DNA]</scope>
    <source>
        <strain evidence="2 3">DSM 14670</strain>
    </source>
</reference>
<dbReference type="InterPro" id="IPR014710">
    <property type="entry name" value="RmlC-like_jellyroll"/>
</dbReference>
<dbReference type="InterPro" id="IPR000595">
    <property type="entry name" value="cNMP-bd_dom"/>
</dbReference>
<dbReference type="Gene3D" id="2.60.120.10">
    <property type="entry name" value="Jelly Rolls"/>
    <property type="match status" value="1"/>
</dbReference>
<gene>
    <name evidence="2" type="ORF">QHF89_28205</name>
</gene>
<dbReference type="PROSITE" id="PS50042">
    <property type="entry name" value="CNMP_BINDING_3"/>
    <property type="match status" value="1"/>
</dbReference>
<dbReference type="SUPFAM" id="SSF51206">
    <property type="entry name" value="cAMP-binding domain-like"/>
    <property type="match status" value="1"/>
</dbReference>
<keyword evidence="3" id="KW-1185">Reference proteome</keyword>
<organism evidence="2 3">
    <name type="scientific">Polyangium sorediatum</name>
    <dbReference type="NCBI Taxonomy" id="889274"/>
    <lineage>
        <taxon>Bacteria</taxon>
        <taxon>Pseudomonadati</taxon>
        <taxon>Myxococcota</taxon>
        <taxon>Polyangia</taxon>
        <taxon>Polyangiales</taxon>
        <taxon>Polyangiaceae</taxon>
        <taxon>Polyangium</taxon>
    </lineage>
</organism>
<name>A0ABT6NYP2_9BACT</name>
<evidence type="ECO:0000313" key="3">
    <source>
        <dbReference type="Proteomes" id="UP001160301"/>
    </source>
</evidence>
<dbReference type="RefSeq" id="WP_136970822.1">
    <property type="nucleotide sequence ID" value="NZ_JARZHI010000029.1"/>
</dbReference>
<accession>A0ABT6NYP2</accession>
<feature type="domain" description="Cyclic nucleotide-binding" evidence="1">
    <location>
        <begin position="13"/>
        <end position="128"/>
    </location>
</feature>
<comment type="caution">
    <text evidence="2">The sequence shown here is derived from an EMBL/GenBank/DDBJ whole genome shotgun (WGS) entry which is preliminary data.</text>
</comment>
<proteinExistence type="predicted"/>
<dbReference type="EMBL" id="JARZHI010000029">
    <property type="protein sequence ID" value="MDI1433413.1"/>
    <property type="molecule type" value="Genomic_DNA"/>
</dbReference>
<dbReference type="InterPro" id="IPR018490">
    <property type="entry name" value="cNMP-bd_dom_sf"/>
</dbReference>
<dbReference type="CDD" id="cd00038">
    <property type="entry name" value="CAP_ED"/>
    <property type="match status" value="1"/>
</dbReference>
<dbReference type="Proteomes" id="UP001160301">
    <property type="component" value="Unassembled WGS sequence"/>
</dbReference>
<evidence type="ECO:0000313" key="2">
    <source>
        <dbReference type="EMBL" id="MDI1433413.1"/>
    </source>
</evidence>
<sequence length="287" mass="31821">MTMRPADLHAIPLFEGITEAHLAELIEGLERVTLAPGDVLFEAGTEPKHLWLLAAGEIALEQAGEVRFRLAPIAPIGELGALTGLYRNTRAVATEASELYRIGVVALLRFFENHGDVAFPFYHNLLKIVAQKVHRDAMRQGEMRANIIRTQKAMKELRDRVLEAEETPISRAVCETLDTLIEHNRRVHYMVTPAYALSTSVRLDAGVLIPVSAMSDRYLELVSLPDAKVGDEVSFVLVIPNGEIPVSGKVRQAGEGAVLVELDLLIDEYAKRLSEHLTRVQMLDFVV</sequence>
<dbReference type="SMART" id="SM00100">
    <property type="entry name" value="cNMP"/>
    <property type="match status" value="1"/>
</dbReference>
<protein>
    <submittedName>
        <fullName evidence="2">Cyclic nucleotide-binding domain-containing protein</fullName>
    </submittedName>
</protein>
<evidence type="ECO:0000259" key="1">
    <source>
        <dbReference type="PROSITE" id="PS50042"/>
    </source>
</evidence>